<reference evidence="2 3" key="1">
    <citation type="journal article" date="2020" name="Phytopathology">
        <title>Genome Sequence Resources of Colletotrichum truncatum, C. plurivorum, C. musicola, and C. sojae: Four Species Pathogenic to Soybean (Glycine max).</title>
        <authorList>
            <person name="Rogerio F."/>
            <person name="Boufleur T.R."/>
            <person name="Ciampi-Guillardi M."/>
            <person name="Sukno S.A."/>
            <person name="Thon M.R."/>
            <person name="Massola Junior N.S."/>
            <person name="Baroncelli R."/>
        </authorList>
    </citation>
    <scope>NUCLEOTIDE SEQUENCE [LARGE SCALE GENOMIC DNA]</scope>
    <source>
        <strain evidence="2 3">LFN0009</strain>
    </source>
</reference>
<feature type="region of interest" description="Disordered" evidence="1">
    <location>
        <begin position="1"/>
        <end position="31"/>
    </location>
</feature>
<evidence type="ECO:0000313" key="3">
    <source>
        <dbReference type="Proteomes" id="UP000652219"/>
    </source>
</evidence>
<comment type="caution">
    <text evidence="2">The sequence shown here is derived from an EMBL/GenBank/DDBJ whole genome shotgun (WGS) entry which is preliminary data.</text>
</comment>
<accession>A0A8H6J2K4</accession>
<organism evidence="2 3">
    <name type="scientific">Colletotrichum sojae</name>
    <dbReference type="NCBI Taxonomy" id="2175907"/>
    <lineage>
        <taxon>Eukaryota</taxon>
        <taxon>Fungi</taxon>
        <taxon>Dikarya</taxon>
        <taxon>Ascomycota</taxon>
        <taxon>Pezizomycotina</taxon>
        <taxon>Sordariomycetes</taxon>
        <taxon>Hypocreomycetidae</taxon>
        <taxon>Glomerellales</taxon>
        <taxon>Glomerellaceae</taxon>
        <taxon>Colletotrichum</taxon>
        <taxon>Colletotrichum orchidearum species complex</taxon>
    </lineage>
</organism>
<dbReference type="Proteomes" id="UP000652219">
    <property type="component" value="Unassembled WGS sequence"/>
</dbReference>
<evidence type="ECO:0000256" key="1">
    <source>
        <dbReference type="SAM" id="MobiDB-lite"/>
    </source>
</evidence>
<protein>
    <submittedName>
        <fullName evidence="2">Uncharacterized protein</fullName>
    </submittedName>
</protein>
<keyword evidence="3" id="KW-1185">Reference proteome</keyword>
<gene>
    <name evidence="2" type="ORF">CSOJ01_09563</name>
</gene>
<dbReference type="EMBL" id="WIGN01000184">
    <property type="protein sequence ID" value="KAF6805362.1"/>
    <property type="molecule type" value="Genomic_DNA"/>
</dbReference>
<proteinExistence type="predicted"/>
<dbReference type="AlphaFoldDB" id="A0A8H6J2K4"/>
<sequence>MRPFDVPSLYSAPDLHSSRPPVRGSRTVRHAQTRERGCMHAASLGGPSHSPSRCSPAARLVLSRLASRRLSSVEMMPVAHHILSHPITSHRGAHDDAHVSSNYQMPRIRIDPEGPVRRQSVKPLRESLKHMASITSQLHAPVPTLREAWANAGHGSPCGVVSGLITVGRWRAHRRAFE</sequence>
<name>A0A8H6J2K4_9PEZI</name>
<evidence type="ECO:0000313" key="2">
    <source>
        <dbReference type="EMBL" id="KAF6805362.1"/>
    </source>
</evidence>